<dbReference type="GO" id="GO:0046983">
    <property type="term" value="F:protein dimerization activity"/>
    <property type="evidence" value="ECO:0007669"/>
    <property type="project" value="InterPro"/>
</dbReference>
<feature type="coiled-coil region" evidence="6">
    <location>
        <begin position="97"/>
        <end position="150"/>
    </location>
</feature>
<evidence type="ECO:0000259" key="8">
    <source>
        <dbReference type="PROSITE" id="PS51297"/>
    </source>
</evidence>
<evidence type="ECO:0000256" key="3">
    <source>
        <dbReference type="ARBA" id="ARBA00023125"/>
    </source>
</evidence>
<dbReference type="GO" id="GO:0003700">
    <property type="term" value="F:DNA-binding transcription factor activity"/>
    <property type="evidence" value="ECO:0007669"/>
    <property type="project" value="InterPro"/>
</dbReference>
<dbReference type="InterPro" id="IPR036879">
    <property type="entry name" value="TF_MADSbox_sf"/>
</dbReference>
<evidence type="ECO:0000256" key="4">
    <source>
        <dbReference type="ARBA" id="ARBA00023163"/>
    </source>
</evidence>
<dbReference type="GO" id="GO:0005634">
    <property type="term" value="C:nucleus"/>
    <property type="evidence" value="ECO:0007669"/>
    <property type="project" value="UniProtKB-SubCell"/>
</dbReference>
<dbReference type="SUPFAM" id="SSF55455">
    <property type="entry name" value="SRF-like"/>
    <property type="match status" value="1"/>
</dbReference>
<dbReference type="GO" id="GO:0003677">
    <property type="term" value="F:DNA binding"/>
    <property type="evidence" value="ECO:0007669"/>
    <property type="project" value="UniProtKB-KW"/>
</dbReference>
<proteinExistence type="evidence at transcript level"/>
<name>A9P1V3_PICSI</name>
<organism evidence="9">
    <name type="scientific">Picea sitchensis</name>
    <name type="common">Sitka spruce</name>
    <name type="synonym">Pinus sitchensis</name>
    <dbReference type="NCBI Taxonomy" id="3332"/>
    <lineage>
        <taxon>Eukaryota</taxon>
        <taxon>Viridiplantae</taxon>
        <taxon>Streptophyta</taxon>
        <taxon>Embryophyta</taxon>
        <taxon>Tracheophyta</taxon>
        <taxon>Spermatophyta</taxon>
        <taxon>Pinopsida</taxon>
        <taxon>Pinidae</taxon>
        <taxon>Conifers I</taxon>
        <taxon>Pinales</taxon>
        <taxon>Pinaceae</taxon>
        <taxon>Picea</taxon>
    </lineage>
</organism>
<dbReference type="PRINTS" id="PR00404">
    <property type="entry name" value="MADSDOMAIN"/>
</dbReference>
<keyword evidence="3" id="KW-0238">DNA-binding</keyword>
<comment type="subcellular location">
    <subcellularLocation>
        <location evidence="1">Nucleus</location>
    </subcellularLocation>
</comment>
<keyword evidence="2" id="KW-0805">Transcription regulation</keyword>
<evidence type="ECO:0000256" key="2">
    <source>
        <dbReference type="ARBA" id="ARBA00023015"/>
    </source>
</evidence>
<sequence length="194" mass="22207">MGKKKVELKRIQNPISRHATFYKRKGGLLKKAFELSVLCDAEVALIIFSETGKIYEFASHNDPTTILAKYGRQMETTRNARPSSLQNTENIVGEDLESLTMKELDQLEKQLRKSTRRICDRKMKIFSQSSKLLEQQVRSLEEENTELHTKFNTTGDSSTSAPDLFIRASVPKTQLHLGRCDENRDDHSFASELQ</sequence>
<dbReference type="AlphaFoldDB" id="A9P1V3"/>
<dbReference type="PROSITE" id="PS50066">
    <property type="entry name" value="MADS_BOX_2"/>
    <property type="match status" value="1"/>
</dbReference>
<reference evidence="9" key="1">
    <citation type="journal article" date="2008" name="BMC Genomics">
        <title>A conifer genomics resource of 200,000 spruce (Picea spp.) ESTs and 6,464 high-quality, sequence-finished full-length cDNAs for Sitka spruce (Picea sitchensis).</title>
        <authorList>
            <person name="Ralph S.G."/>
            <person name="Chun H.J."/>
            <person name="Kolosova N."/>
            <person name="Cooper D."/>
            <person name="Oddy C."/>
            <person name="Ritland C.E."/>
            <person name="Kirkpatrick R."/>
            <person name="Moore R."/>
            <person name="Barber S."/>
            <person name="Holt R.A."/>
            <person name="Jones S.J."/>
            <person name="Marra M.A."/>
            <person name="Douglas C.J."/>
            <person name="Ritland K."/>
            <person name="Bohlmann J."/>
        </authorList>
    </citation>
    <scope>NUCLEOTIDE SEQUENCE</scope>
    <source>
        <tissue evidence="9">Green portion of the leader tissue</tissue>
    </source>
</reference>
<dbReference type="InterPro" id="IPR002487">
    <property type="entry name" value="TF_Kbox"/>
</dbReference>
<evidence type="ECO:0000313" key="9">
    <source>
        <dbReference type="EMBL" id="ABK26864.1"/>
    </source>
</evidence>
<dbReference type="Pfam" id="PF00319">
    <property type="entry name" value="SRF-TF"/>
    <property type="match status" value="1"/>
</dbReference>
<dbReference type="InterPro" id="IPR050142">
    <property type="entry name" value="MADS-box/MEF2_TF"/>
</dbReference>
<dbReference type="InterPro" id="IPR002100">
    <property type="entry name" value="TF_MADSbox"/>
</dbReference>
<keyword evidence="4" id="KW-0804">Transcription</keyword>
<dbReference type="PROSITE" id="PS51297">
    <property type="entry name" value="K_BOX"/>
    <property type="match status" value="1"/>
</dbReference>
<dbReference type="SMART" id="SM00432">
    <property type="entry name" value="MADS"/>
    <property type="match status" value="1"/>
</dbReference>
<accession>A9P1V3</accession>
<dbReference type="EMBL" id="EF087627">
    <property type="protein sequence ID" value="ABK26864.1"/>
    <property type="molecule type" value="mRNA"/>
</dbReference>
<dbReference type="Gene3D" id="3.40.1810.10">
    <property type="entry name" value="Transcription factor, MADS-box"/>
    <property type="match status" value="1"/>
</dbReference>
<feature type="domain" description="MADS-box" evidence="7">
    <location>
        <begin position="1"/>
        <end position="61"/>
    </location>
</feature>
<keyword evidence="5" id="KW-0539">Nucleus</keyword>
<evidence type="ECO:0008006" key="10">
    <source>
        <dbReference type="Google" id="ProtNLM"/>
    </source>
</evidence>
<dbReference type="PANTHER" id="PTHR48019">
    <property type="entry name" value="SERUM RESPONSE FACTOR HOMOLOG"/>
    <property type="match status" value="1"/>
</dbReference>
<protein>
    <recommendedName>
        <fullName evidence="10">MADS-box domain-containing protein</fullName>
    </recommendedName>
</protein>
<evidence type="ECO:0000256" key="1">
    <source>
        <dbReference type="ARBA" id="ARBA00004123"/>
    </source>
</evidence>
<feature type="domain" description="K-box" evidence="8">
    <location>
        <begin position="63"/>
        <end position="157"/>
    </location>
</feature>
<dbReference type="Pfam" id="PF01486">
    <property type="entry name" value="K-box"/>
    <property type="match status" value="1"/>
</dbReference>
<evidence type="ECO:0000256" key="6">
    <source>
        <dbReference type="SAM" id="Coils"/>
    </source>
</evidence>
<evidence type="ECO:0000256" key="5">
    <source>
        <dbReference type="ARBA" id="ARBA00023242"/>
    </source>
</evidence>
<keyword evidence="6" id="KW-0175">Coiled coil</keyword>
<evidence type="ECO:0000259" key="7">
    <source>
        <dbReference type="PROSITE" id="PS50066"/>
    </source>
</evidence>